<dbReference type="AlphaFoldDB" id="A0A4R1G613"/>
<dbReference type="NCBIfam" id="TIGR01987">
    <property type="entry name" value="HI0074"/>
    <property type="match status" value="1"/>
</dbReference>
<evidence type="ECO:0000313" key="2">
    <source>
        <dbReference type="Proteomes" id="UP000295777"/>
    </source>
</evidence>
<comment type="caution">
    <text evidence="1">The sequence shown here is derived from an EMBL/GenBank/DDBJ whole genome shotgun (WGS) entry which is preliminary data.</text>
</comment>
<proteinExistence type="predicted"/>
<reference evidence="1 2" key="1">
    <citation type="submission" date="2019-03" db="EMBL/GenBank/DDBJ databases">
        <title>Genomic Encyclopedia of Archaeal and Bacterial Type Strains, Phase II (KMG-II): from individual species to whole genera.</title>
        <authorList>
            <person name="Goeker M."/>
        </authorList>
    </citation>
    <scope>NUCLEOTIDE SEQUENCE [LARGE SCALE GENOMIC DNA]</scope>
    <source>
        <strain evidence="1 2">DSM 24425</strain>
    </source>
</reference>
<name>A0A4R1G613_9BACT</name>
<evidence type="ECO:0000313" key="1">
    <source>
        <dbReference type="EMBL" id="TCK02908.1"/>
    </source>
</evidence>
<dbReference type="GO" id="GO:0016740">
    <property type="term" value="F:transferase activity"/>
    <property type="evidence" value="ECO:0007669"/>
    <property type="project" value="UniProtKB-KW"/>
</dbReference>
<accession>A0A4R1G613</accession>
<dbReference type="EMBL" id="SMFV01000006">
    <property type="protein sequence ID" value="TCK02908.1"/>
    <property type="molecule type" value="Genomic_DNA"/>
</dbReference>
<dbReference type="InterPro" id="IPR010235">
    <property type="entry name" value="HepT"/>
</dbReference>
<dbReference type="Pfam" id="PF08780">
    <property type="entry name" value="NTase_sub_bind"/>
    <property type="match status" value="1"/>
</dbReference>
<dbReference type="Proteomes" id="UP000295777">
    <property type="component" value="Unassembled WGS sequence"/>
</dbReference>
<organism evidence="1 2">
    <name type="scientific">Phorcysia thermohydrogeniphila</name>
    <dbReference type="NCBI Taxonomy" id="936138"/>
    <lineage>
        <taxon>Bacteria</taxon>
        <taxon>Pseudomonadati</taxon>
        <taxon>Aquificota</taxon>
        <taxon>Aquificia</taxon>
        <taxon>Desulfurobacteriales</taxon>
        <taxon>Desulfurobacteriaceae</taxon>
        <taxon>Phorcysia</taxon>
    </lineage>
</organism>
<gene>
    <name evidence="1" type="ORF">CLV27_1622</name>
</gene>
<keyword evidence="1" id="KW-0808">Transferase</keyword>
<dbReference type="SUPFAM" id="SSF81593">
    <property type="entry name" value="Nucleotidyltransferase substrate binding subunit/domain"/>
    <property type="match status" value="1"/>
</dbReference>
<sequence>MEIKRLEELEKALKNFEDSLEIDLSKFPSFIKDVLESGQVQKFEMSYELFWKVGKELLARLEGVDAGSPRRVFKSLFQLGYLTYEELEVCLSMLEDRNLLSHVYRREVVESVLPKLKSYLNLMKSVSYRFREVLKSD</sequence>
<protein>
    <submittedName>
        <fullName evidence="1">Nucleotidyltransferase substrate binding protein (TIGR01987 family)</fullName>
    </submittedName>
</protein>
<dbReference type="Gene3D" id="1.20.120.330">
    <property type="entry name" value="Nucleotidyltransferases domain 2"/>
    <property type="match status" value="1"/>
</dbReference>
<dbReference type="RefSeq" id="WP_132527600.1">
    <property type="nucleotide sequence ID" value="NZ_SMFV01000006.1"/>
</dbReference>
<dbReference type="OrthoDB" id="9810452at2"/>
<keyword evidence="2" id="KW-1185">Reference proteome</keyword>